<feature type="transmembrane region" description="Helical" evidence="5">
    <location>
        <begin position="16"/>
        <end position="34"/>
    </location>
</feature>
<evidence type="ECO:0000313" key="7">
    <source>
        <dbReference type="Proteomes" id="UP000011939"/>
    </source>
</evidence>
<dbReference type="AlphaFoldDB" id="M5IGE0"/>
<evidence type="ECO:0000256" key="5">
    <source>
        <dbReference type="SAM" id="Phobius"/>
    </source>
</evidence>
<dbReference type="InterPro" id="IPR037294">
    <property type="entry name" value="ABC_BtuC-like"/>
</dbReference>
<reference evidence="6 7" key="1">
    <citation type="journal article" date="2013" name="Genome Announc.">
        <title>Genome Sequence of Campylobacter showae UNSWCD, Isolated from a Patient with Crohn's Disease.</title>
        <authorList>
            <person name="Tay A.P."/>
            <person name="Kaakoush N.O."/>
            <person name="Deshpande N.P."/>
            <person name="Chen Z."/>
            <person name="Mitchell H."/>
            <person name="Wilkins M.R."/>
        </authorList>
    </citation>
    <scope>NUCLEOTIDE SEQUENCE [LARGE SCALE GENOMIC DNA]</scope>
    <source>
        <strain evidence="6 7">CSUNSWCD</strain>
    </source>
</reference>
<evidence type="ECO:0000256" key="4">
    <source>
        <dbReference type="ARBA" id="ARBA00023136"/>
    </source>
</evidence>
<dbReference type="PATRIC" id="fig|1244083.3.peg.812"/>
<dbReference type="Proteomes" id="UP000011939">
    <property type="component" value="Unassembled WGS sequence"/>
</dbReference>
<keyword evidence="4 5" id="KW-0472">Membrane</keyword>
<comment type="subcellular location">
    <subcellularLocation>
        <location evidence="1">Membrane</location>
        <topology evidence="1">Multi-pass membrane protein</topology>
    </subcellularLocation>
</comment>
<dbReference type="GO" id="GO:0016020">
    <property type="term" value="C:membrane"/>
    <property type="evidence" value="ECO:0007669"/>
    <property type="project" value="UniProtKB-SubCell"/>
</dbReference>
<proteinExistence type="predicted"/>
<keyword evidence="2 5" id="KW-0812">Transmembrane</keyword>
<evidence type="ECO:0000256" key="1">
    <source>
        <dbReference type="ARBA" id="ARBA00004141"/>
    </source>
</evidence>
<protein>
    <recommendedName>
        <fullName evidence="8">Vitamin B12 ABC transporter, permease component BtuC</fullName>
    </recommendedName>
</protein>
<dbReference type="EMBL" id="AMZQ01000005">
    <property type="protein sequence ID" value="EKU11532.1"/>
    <property type="molecule type" value="Genomic_DNA"/>
</dbReference>
<keyword evidence="3 5" id="KW-1133">Transmembrane helix</keyword>
<gene>
    <name evidence="6" type="ORF">CSUNSWCD_1570</name>
</gene>
<organism evidence="6 7">
    <name type="scientific">Campylobacter showae CSUNSWCD</name>
    <dbReference type="NCBI Taxonomy" id="1244083"/>
    <lineage>
        <taxon>Bacteria</taxon>
        <taxon>Pseudomonadati</taxon>
        <taxon>Campylobacterota</taxon>
        <taxon>Epsilonproteobacteria</taxon>
        <taxon>Campylobacterales</taxon>
        <taxon>Campylobacteraceae</taxon>
        <taxon>Campylobacter</taxon>
    </lineage>
</organism>
<dbReference type="RefSeq" id="WP_009494263.1">
    <property type="nucleotide sequence ID" value="NZ_AMZQ01000005.1"/>
</dbReference>
<name>M5IGE0_9BACT</name>
<accession>M5IGE0</accession>
<evidence type="ECO:0000256" key="2">
    <source>
        <dbReference type="ARBA" id="ARBA00022692"/>
    </source>
</evidence>
<sequence length="43" mass="4570">MLAIDDVSRSISSSEVPLSIISALIGSPIFAVLLKRSADANRR</sequence>
<dbReference type="STRING" id="1244083.CSUNSWCD_1570"/>
<evidence type="ECO:0008006" key="8">
    <source>
        <dbReference type="Google" id="ProtNLM"/>
    </source>
</evidence>
<evidence type="ECO:0000313" key="6">
    <source>
        <dbReference type="EMBL" id="EKU11532.1"/>
    </source>
</evidence>
<evidence type="ECO:0000256" key="3">
    <source>
        <dbReference type="ARBA" id="ARBA00022989"/>
    </source>
</evidence>
<comment type="caution">
    <text evidence="6">The sequence shown here is derived from an EMBL/GenBank/DDBJ whole genome shotgun (WGS) entry which is preliminary data.</text>
</comment>
<dbReference type="Gene3D" id="1.10.3470.10">
    <property type="entry name" value="ABC transporter involved in vitamin B12 uptake, BtuC"/>
    <property type="match status" value="1"/>
</dbReference>